<feature type="region of interest" description="Disordered" evidence="1">
    <location>
        <begin position="102"/>
        <end position="129"/>
    </location>
</feature>
<evidence type="ECO:0008006" key="4">
    <source>
        <dbReference type="Google" id="ProtNLM"/>
    </source>
</evidence>
<dbReference type="AlphaFoldDB" id="A0A2Z2NJ35"/>
<accession>A0A2Z2NJ35</accession>
<dbReference type="Proteomes" id="UP000250079">
    <property type="component" value="Chromosome"/>
</dbReference>
<reference evidence="2 3" key="1">
    <citation type="submission" date="2016-12" db="EMBL/GenBank/DDBJ databases">
        <authorList>
            <person name="Song W.-J."/>
            <person name="Kurnit D.M."/>
        </authorList>
    </citation>
    <scope>NUCLEOTIDE SEQUENCE [LARGE SCALE GENOMIC DNA]</scope>
    <source>
        <strain evidence="2 3">IMCC3135</strain>
    </source>
</reference>
<organism evidence="2 3">
    <name type="scientific">Granulosicoccus antarcticus IMCC3135</name>
    <dbReference type="NCBI Taxonomy" id="1192854"/>
    <lineage>
        <taxon>Bacteria</taxon>
        <taxon>Pseudomonadati</taxon>
        <taxon>Pseudomonadota</taxon>
        <taxon>Gammaproteobacteria</taxon>
        <taxon>Chromatiales</taxon>
        <taxon>Granulosicoccaceae</taxon>
        <taxon>Granulosicoccus</taxon>
    </lineage>
</organism>
<feature type="compositionally biased region" description="Low complexity" evidence="1">
    <location>
        <begin position="113"/>
        <end position="122"/>
    </location>
</feature>
<evidence type="ECO:0000313" key="3">
    <source>
        <dbReference type="Proteomes" id="UP000250079"/>
    </source>
</evidence>
<proteinExistence type="predicted"/>
<gene>
    <name evidence="2" type="ORF">IMCC3135_06375</name>
</gene>
<dbReference type="EMBL" id="CP018632">
    <property type="protein sequence ID" value="ASJ71382.1"/>
    <property type="molecule type" value="Genomic_DNA"/>
</dbReference>
<sequence length="374" mass="43096">MRLWEAIRLTRDELSQWRQQAEQVDSLFRLHILPRETRFTGVYSALSNRLMDHYEQARLSGAQQALLALWITDNLRALSAHPFLAPEQREALVQRWQHVQVEESSRTGADLQSKSSRTSGSSYTEYDEDDELDDDDVVFDFGWHKTAPARDDQDRDDSLGNAKTDHHTDKAPSGDQPPLSDEDLSGNDGQADNDALDVDAKVSELEQRLSIDRLFRQLARVLHPDLEQDDTLKAEKHELMSQCLQARQNKDINTLLTLYCEHIGDLPDDLSPSDHDDLIKALQQQLRQLQNELRQERFADPLRVQIIERYSDGDETQILQRIMRHAESLDAETELLNTQLSELDSDGSLEQALEVRREIELDRMVINQMTGYTR</sequence>
<feature type="compositionally biased region" description="Basic and acidic residues" evidence="1">
    <location>
        <begin position="148"/>
        <end position="172"/>
    </location>
</feature>
<evidence type="ECO:0000313" key="2">
    <source>
        <dbReference type="EMBL" id="ASJ71382.1"/>
    </source>
</evidence>
<protein>
    <recommendedName>
        <fullName evidence="4">J domain-containing protein</fullName>
    </recommendedName>
</protein>
<keyword evidence="3" id="KW-1185">Reference proteome</keyword>
<evidence type="ECO:0000256" key="1">
    <source>
        <dbReference type="SAM" id="MobiDB-lite"/>
    </source>
</evidence>
<feature type="region of interest" description="Disordered" evidence="1">
    <location>
        <begin position="147"/>
        <end position="194"/>
    </location>
</feature>
<name>A0A2Z2NJ35_9GAMM</name>
<dbReference type="KEGG" id="gai:IMCC3135_06375"/>